<feature type="transmembrane region" description="Helical" evidence="1">
    <location>
        <begin position="152"/>
        <end position="177"/>
    </location>
</feature>
<reference evidence="2 3" key="1">
    <citation type="submission" date="2023-07" db="EMBL/GenBank/DDBJ databases">
        <title>Sorghum-associated microbial communities from plants grown in Nebraska, USA.</title>
        <authorList>
            <person name="Schachtman D."/>
        </authorList>
    </citation>
    <scope>NUCLEOTIDE SEQUENCE [LARGE SCALE GENOMIC DNA]</scope>
    <source>
        <strain evidence="2 3">BE107</strain>
    </source>
</reference>
<dbReference type="Proteomes" id="UP001254759">
    <property type="component" value="Unassembled WGS sequence"/>
</dbReference>
<protein>
    <submittedName>
        <fullName evidence="2">Serine/threonine-protein kinase</fullName>
        <ecNumber evidence="2">2.7.11.1</ecNumber>
    </submittedName>
</protein>
<organism evidence="2 3">
    <name type="scientific">Pseudoxanthomonas sacheonensis</name>
    <dbReference type="NCBI Taxonomy" id="443615"/>
    <lineage>
        <taxon>Bacteria</taxon>
        <taxon>Pseudomonadati</taxon>
        <taxon>Pseudomonadota</taxon>
        <taxon>Gammaproteobacteria</taxon>
        <taxon>Lysobacterales</taxon>
        <taxon>Lysobacteraceae</taxon>
        <taxon>Pseudoxanthomonas</taxon>
    </lineage>
</organism>
<keyword evidence="1" id="KW-0812">Transmembrane</keyword>
<keyword evidence="2" id="KW-0418">Kinase</keyword>
<accession>A0ABU1RUN9</accession>
<proteinExistence type="predicted"/>
<keyword evidence="1" id="KW-1133">Transmembrane helix</keyword>
<evidence type="ECO:0000313" key="3">
    <source>
        <dbReference type="Proteomes" id="UP001254759"/>
    </source>
</evidence>
<feature type="transmembrane region" description="Helical" evidence="1">
    <location>
        <begin position="43"/>
        <end position="65"/>
    </location>
</feature>
<evidence type="ECO:0000256" key="1">
    <source>
        <dbReference type="SAM" id="Phobius"/>
    </source>
</evidence>
<dbReference type="EC" id="2.7.11.1" evidence="2"/>
<keyword evidence="2" id="KW-0808">Transferase</keyword>
<gene>
    <name evidence="2" type="ORF">J2W94_002791</name>
</gene>
<dbReference type="GO" id="GO:0004674">
    <property type="term" value="F:protein serine/threonine kinase activity"/>
    <property type="evidence" value="ECO:0007669"/>
    <property type="project" value="UniProtKB-EC"/>
</dbReference>
<comment type="caution">
    <text evidence="2">The sequence shown here is derived from an EMBL/GenBank/DDBJ whole genome shotgun (WGS) entry which is preliminary data.</text>
</comment>
<name>A0ABU1RUN9_9GAMM</name>
<evidence type="ECO:0000313" key="2">
    <source>
        <dbReference type="EMBL" id="MDR6842497.1"/>
    </source>
</evidence>
<keyword evidence="3" id="KW-1185">Reference proteome</keyword>
<dbReference type="RefSeq" id="WP_310094570.1">
    <property type="nucleotide sequence ID" value="NZ_JAVDTT010000003.1"/>
</dbReference>
<dbReference type="EMBL" id="JAVDTT010000003">
    <property type="protein sequence ID" value="MDR6842497.1"/>
    <property type="molecule type" value="Genomic_DNA"/>
</dbReference>
<feature type="transmembrane region" description="Helical" evidence="1">
    <location>
        <begin position="121"/>
        <end position="140"/>
    </location>
</feature>
<keyword evidence="1" id="KW-0472">Membrane</keyword>
<sequence length="218" mass="24416">MELDELKATWQALDRKLQQSNAIQLQLFKDGRMKNMRAGLRPLFWGQIVQILFGVATVLIGIAFWSQNRDAAHLFCTGLILHIYGVLTIIAAGFTLGRIRIIDYAAPVLSIQKQLASVRRAYVGSGIVVGYSWWFLWIPFAVVVFDFLGVDIVTVAPGFVLLSIVIGIVGLLAMWGFHGWASSSRRGKFAQRYAENLSGGSLRRAQRVLDEVKRFETE</sequence>
<feature type="transmembrane region" description="Helical" evidence="1">
    <location>
        <begin position="71"/>
        <end position="94"/>
    </location>
</feature>